<evidence type="ECO:0000256" key="6">
    <source>
        <dbReference type="ARBA" id="ARBA00023004"/>
    </source>
</evidence>
<dbReference type="InterPro" id="IPR000531">
    <property type="entry name" value="Beta-barrel_TonB"/>
</dbReference>
<evidence type="ECO:0000256" key="9">
    <source>
        <dbReference type="ARBA" id="ARBA00023237"/>
    </source>
</evidence>
<proteinExistence type="inferred from homology"/>
<dbReference type="NCBIfam" id="TIGR04057">
    <property type="entry name" value="SusC_RagA_signa"/>
    <property type="match status" value="1"/>
</dbReference>
<evidence type="ECO:0000313" key="13">
    <source>
        <dbReference type="EMBL" id="OQP43957.1"/>
    </source>
</evidence>
<dbReference type="Pfam" id="PF13715">
    <property type="entry name" value="CarbopepD_reg_2"/>
    <property type="match status" value="1"/>
</dbReference>
<gene>
    <name evidence="13" type="ORF">A4D02_10805</name>
</gene>
<dbReference type="Pfam" id="PF07660">
    <property type="entry name" value="STN"/>
    <property type="match status" value="1"/>
</dbReference>
<dbReference type="EMBL" id="LWBO01000034">
    <property type="protein sequence ID" value="OQP43957.1"/>
    <property type="molecule type" value="Genomic_DNA"/>
</dbReference>
<feature type="domain" description="Secretin/TonB short N-terminal" evidence="12">
    <location>
        <begin position="67"/>
        <end position="118"/>
    </location>
</feature>
<evidence type="ECO:0000256" key="3">
    <source>
        <dbReference type="ARBA" id="ARBA00022452"/>
    </source>
</evidence>
<name>A0ABX3NRA7_9BACT</name>
<dbReference type="PROSITE" id="PS52016">
    <property type="entry name" value="TONB_DEPENDENT_REC_3"/>
    <property type="match status" value="1"/>
</dbReference>
<dbReference type="NCBIfam" id="TIGR04056">
    <property type="entry name" value="OMP_RagA_SusC"/>
    <property type="match status" value="1"/>
</dbReference>
<dbReference type="InterPro" id="IPR039426">
    <property type="entry name" value="TonB-dep_rcpt-like"/>
</dbReference>
<dbReference type="InterPro" id="IPR023996">
    <property type="entry name" value="TonB-dep_OMP_SusC/RagA"/>
</dbReference>
<comment type="caution">
    <text evidence="13">The sequence shown here is derived from an EMBL/GenBank/DDBJ whole genome shotgun (WGS) entry which is preliminary data.</text>
</comment>
<dbReference type="SUPFAM" id="SSF56935">
    <property type="entry name" value="Porins"/>
    <property type="match status" value="1"/>
</dbReference>
<keyword evidence="5 10" id="KW-0812">Transmembrane</keyword>
<dbReference type="Proteomes" id="UP000192277">
    <property type="component" value="Unassembled WGS sequence"/>
</dbReference>
<evidence type="ECO:0000313" key="14">
    <source>
        <dbReference type="Proteomes" id="UP000192277"/>
    </source>
</evidence>
<evidence type="ECO:0000259" key="12">
    <source>
        <dbReference type="SMART" id="SM00965"/>
    </source>
</evidence>
<dbReference type="InterPro" id="IPR011662">
    <property type="entry name" value="Secretin/TonB_short_N"/>
</dbReference>
<evidence type="ECO:0000256" key="10">
    <source>
        <dbReference type="PROSITE-ProRule" id="PRU01360"/>
    </source>
</evidence>
<keyword evidence="2 10" id="KW-0813">Transport</keyword>
<keyword evidence="6" id="KW-0408">Iron</keyword>
<dbReference type="InterPro" id="IPR036942">
    <property type="entry name" value="Beta-barrel_TonB_sf"/>
</dbReference>
<evidence type="ECO:0000256" key="11">
    <source>
        <dbReference type="RuleBase" id="RU003357"/>
    </source>
</evidence>
<keyword evidence="3 10" id="KW-1134">Transmembrane beta strand</keyword>
<dbReference type="InterPro" id="IPR023997">
    <property type="entry name" value="TonB-dep_OMP_SusC/RagA_CS"/>
</dbReference>
<dbReference type="Gene3D" id="2.170.130.10">
    <property type="entry name" value="TonB-dependent receptor, plug domain"/>
    <property type="match status" value="1"/>
</dbReference>
<evidence type="ECO:0000256" key="1">
    <source>
        <dbReference type="ARBA" id="ARBA00004571"/>
    </source>
</evidence>
<comment type="subcellular location">
    <subcellularLocation>
        <location evidence="1 10">Cell outer membrane</location>
        <topology evidence="1 10">Multi-pass membrane protein</topology>
    </subcellularLocation>
</comment>
<reference evidence="13 14" key="1">
    <citation type="submission" date="2016-04" db="EMBL/GenBank/DDBJ databases">
        <authorList>
            <person name="Chen L."/>
            <person name="Zhuang W."/>
            <person name="Wang G."/>
        </authorList>
    </citation>
    <scope>NUCLEOTIDE SEQUENCE [LARGE SCALE GENOMIC DNA]</scope>
    <source>
        <strain evidence="14">GR20</strain>
    </source>
</reference>
<evidence type="ECO:0000256" key="4">
    <source>
        <dbReference type="ARBA" id="ARBA00022496"/>
    </source>
</evidence>
<comment type="similarity">
    <text evidence="10 11">Belongs to the TonB-dependent receptor family.</text>
</comment>
<dbReference type="RefSeq" id="WP_014218954.1">
    <property type="nucleotide sequence ID" value="NZ_LWBO01000034.1"/>
</dbReference>
<dbReference type="Pfam" id="PF07715">
    <property type="entry name" value="Plug"/>
    <property type="match status" value="1"/>
</dbReference>
<evidence type="ECO:0000256" key="5">
    <source>
        <dbReference type="ARBA" id="ARBA00022692"/>
    </source>
</evidence>
<dbReference type="Gene3D" id="2.60.40.1120">
    <property type="entry name" value="Carboxypeptidase-like, regulatory domain"/>
    <property type="match status" value="1"/>
</dbReference>
<evidence type="ECO:0000256" key="8">
    <source>
        <dbReference type="ARBA" id="ARBA00023136"/>
    </source>
</evidence>
<accession>A0ABX3NRA7</accession>
<keyword evidence="7 11" id="KW-0798">TonB box</keyword>
<keyword evidence="14" id="KW-1185">Reference proteome</keyword>
<keyword evidence="8 10" id="KW-0472">Membrane</keyword>
<keyword evidence="9 10" id="KW-0998">Cell outer membrane</keyword>
<dbReference type="Gene3D" id="2.40.170.20">
    <property type="entry name" value="TonB-dependent receptor, beta-barrel domain"/>
    <property type="match status" value="1"/>
</dbReference>
<keyword evidence="4" id="KW-0406">Ion transport</keyword>
<evidence type="ECO:0000256" key="7">
    <source>
        <dbReference type="ARBA" id="ARBA00023077"/>
    </source>
</evidence>
<dbReference type="InterPro" id="IPR037066">
    <property type="entry name" value="Plug_dom_sf"/>
</dbReference>
<dbReference type="InterPro" id="IPR012910">
    <property type="entry name" value="Plug_dom"/>
</dbReference>
<sequence length="1140" mass="125601">MKLRTWCIRSGQILAKPVLVFAGFLVFLTIFNPAIIQAENGRGGITIRDENVSIQKVFQSIEKQSGYRFFYNETLLQGAVKVTLNLQNVSLQVALDACFRNQPLSYAIVDKTIIVKRKQQQSSAPIPTAVSFSNPGKGKLIAVSGKVTSNNLPVAGASIMIKGSDNGASTDKDGVFTLAEVDEDATLIISSVSHETREIKVNGQGFITIDLDQKASDLDEAVVVAYNTTTKRMNTGAVTVVKGEDIQNLPNRSVDKSLQGLVPGLLVTSGTGQPGGGLSNFVLRGISTAGNVVNPPSVIRNPLIVVDGIPVTQDAYPSQSNFSQSETAVVNPMAQLNPSDIDNISVLKDASAVALYGAKASNGVILITTKKGKAGKTRISFRSQADVAKRLKGKVEMLNRDEYLDLLFETYANSGYTNQDSIRSKLYKQFPVQVNGTDTSFYPFTNWEDELFAKTASTLSNELSVSGGTDKTNFYLNLEYTKQDGIVKTTGYDRKSIRFNFENRPVNWLKLGVNTALSYNIQDFSSLIGGDYYAIAYLNTPLNPNRLSDGNYYLNFSDPFLAANPAAVLQYNKNRNTSFRGLTKLYGEVSFLKHFKFSAALGTDFMFLDAYQKYDPRLYDPTTGATPGGATAGRIQQQNTRNSNLITTNILNYTSTLGVKHSINVLAGQEAQILYTKNLSVTGTGFRNVDETQVINTATKSPSDLVLKQTLLSYFGQTNYGYDNKYFLTASIRTDGSSLFGTQNRFRTFWSTGAGWVATEEKFLKSSQSWLSYLKLRGSIGAAGNSFVIDQATRFQLLSNYTYLNTIGLASTFGTAGNPGIKPERTFNWDAGLEVHFWNNRIGVTADVYKKKTKDVIYSIDLPLATGFQNERNNLGDMENKGVELSLFADIIKCRNFQWSINANWSTNKNVLTKANVQQFSSSGVLLNKVGKNFNSFYMLRWAGVNPDNGSAQWLDSAGNIISTYSSAAKDKVYVGKPQPDGFGAITHNITYKNFQISAIFYYQYGFQVYDNSGVNLTNDGSLALLNQDKRALDRWRKPGDEALNPKRFLNNTNPAKQSTRFLFNGDYIRLQTLTLGYTIPVQIAHRLNLNSVRAYVSGYNMAVWTKYPGGDISNTNAVGQNGFSYPNQKSWSFGLNINL</sequence>
<evidence type="ECO:0000256" key="2">
    <source>
        <dbReference type="ARBA" id="ARBA00022448"/>
    </source>
</evidence>
<dbReference type="InterPro" id="IPR008969">
    <property type="entry name" value="CarboxyPept-like_regulatory"/>
</dbReference>
<protein>
    <recommendedName>
        <fullName evidence="12">Secretin/TonB short N-terminal domain-containing protein</fullName>
    </recommendedName>
</protein>
<organism evidence="13 14">
    <name type="scientific">Niastella koreensis</name>
    <dbReference type="NCBI Taxonomy" id="354356"/>
    <lineage>
        <taxon>Bacteria</taxon>
        <taxon>Pseudomonadati</taxon>
        <taxon>Bacteroidota</taxon>
        <taxon>Chitinophagia</taxon>
        <taxon>Chitinophagales</taxon>
        <taxon>Chitinophagaceae</taxon>
        <taxon>Niastella</taxon>
    </lineage>
</organism>
<keyword evidence="4" id="KW-0410">Iron transport</keyword>
<dbReference type="SMART" id="SM00965">
    <property type="entry name" value="STN"/>
    <property type="match status" value="1"/>
</dbReference>
<dbReference type="Pfam" id="PF00593">
    <property type="entry name" value="TonB_dep_Rec_b-barrel"/>
    <property type="match status" value="1"/>
</dbReference>
<dbReference type="SUPFAM" id="SSF49464">
    <property type="entry name" value="Carboxypeptidase regulatory domain-like"/>
    <property type="match status" value="1"/>
</dbReference>